<comment type="catalytic activity">
    <reaction evidence="1 7 8">
        <text>ATP-dependent breakage, passage and rejoining of double-stranded DNA.</text>
        <dbReference type="EC" id="5.6.2.2"/>
    </reaction>
</comment>
<dbReference type="GO" id="GO:0019897">
    <property type="term" value="C:extrinsic component of plasma membrane"/>
    <property type="evidence" value="ECO:0007669"/>
    <property type="project" value="UniProtKB-UniRule"/>
</dbReference>
<dbReference type="AlphaFoldDB" id="A0A256F288"/>
<dbReference type="GO" id="GO:0003677">
    <property type="term" value="F:DNA binding"/>
    <property type="evidence" value="ECO:0007669"/>
    <property type="project" value="UniProtKB-UniRule"/>
</dbReference>
<dbReference type="InterPro" id="IPR013760">
    <property type="entry name" value="Topo_IIA-like_dom_sf"/>
</dbReference>
<proteinExistence type="inferred from homology"/>
<evidence type="ECO:0000313" key="11">
    <source>
        <dbReference type="Proteomes" id="UP000216478"/>
    </source>
</evidence>
<dbReference type="InterPro" id="IPR013758">
    <property type="entry name" value="Topo_IIA_A/C_ab"/>
</dbReference>
<feature type="site" description="Transition state stabilizer" evidence="7">
    <location>
        <position position="128"/>
    </location>
</feature>
<name>A0A256F288_9HYPH</name>
<dbReference type="PANTHER" id="PTHR43493">
    <property type="entry name" value="DNA GYRASE/TOPOISOMERASE SUBUNIT A"/>
    <property type="match status" value="1"/>
</dbReference>
<comment type="subcellular location">
    <subcellularLocation>
        <location evidence="7">Cell membrane</location>
        <topology evidence="7">Peripheral membrane protein</topology>
    </subcellularLocation>
</comment>
<dbReference type="Pfam" id="PF00521">
    <property type="entry name" value="DNA_topoisoIV"/>
    <property type="match status" value="1"/>
</dbReference>
<dbReference type="SUPFAM" id="SSF101904">
    <property type="entry name" value="GyrA/ParC C-terminal domain-like"/>
    <property type="match status" value="1"/>
</dbReference>
<dbReference type="PROSITE" id="PS52040">
    <property type="entry name" value="TOPO_IIA"/>
    <property type="match status" value="1"/>
</dbReference>
<evidence type="ECO:0000313" key="10">
    <source>
        <dbReference type="EMBL" id="OYR08964.1"/>
    </source>
</evidence>
<dbReference type="Pfam" id="PF03989">
    <property type="entry name" value="DNA_gyraseA_C"/>
    <property type="match status" value="3"/>
</dbReference>
<dbReference type="InterPro" id="IPR005742">
    <property type="entry name" value="TopoIV_A_Gneg"/>
</dbReference>
<comment type="function">
    <text evidence="7">Topoisomerase IV is essential for chromosome segregation. It relaxes supercoiled DNA. Performs the decatenation events required during the replication of a circular DNA molecule.</text>
</comment>
<dbReference type="Gene3D" id="3.90.199.10">
    <property type="entry name" value="Topoisomerase II, domain 5"/>
    <property type="match status" value="1"/>
</dbReference>
<dbReference type="FunFam" id="1.10.268.10:FF:000001">
    <property type="entry name" value="DNA gyrase subunit A"/>
    <property type="match status" value="1"/>
</dbReference>
<dbReference type="Gene3D" id="2.120.10.90">
    <property type="entry name" value="DNA gyrase/topoisomerase IV, subunit A, C-terminal"/>
    <property type="match status" value="1"/>
</dbReference>
<comment type="subunit">
    <text evidence="7">Heterotetramer composed of ParC and ParE.</text>
</comment>
<evidence type="ECO:0000259" key="9">
    <source>
        <dbReference type="PROSITE" id="PS52040"/>
    </source>
</evidence>
<dbReference type="Gene3D" id="1.10.268.10">
    <property type="entry name" value="Topoisomerase, domain 3"/>
    <property type="match status" value="1"/>
</dbReference>
<comment type="similarity">
    <text evidence="7">Belongs to the type II topoisomerase GyrA/ParC subunit family. ParC type 1 subfamily.</text>
</comment>
<protein>
    <recommendedName>
        <fullName evidence="7">DNA topoisomerase 4 subunit A</fullName>
        <ecNumber evidence="7">5.6.2.2</ecNumber>
    </recommendedName>
    <alternativeName>
        <fullName evidence="7">Topoisomerase IV subunit A</fullName>
    </alternativeName>
</protein>
<dbReference type="RefSeq" id="WP_094541856.1">
    <property type="nucleotide sequence ID" value="NZ_JBHEER010000001.1"/>
</dbReference>
<dbReference type="EMBL" id="NNRL01000164">
    <property type="protein sequence ID" value="OYR08964.1"/>
    <property type="molecule type" value="Genomic_DNA"/>
</dbReference>
<keyword evidence="5 7" id="KW-0472">Membrane</keyword>
<dbReference type="InterPro" id="IPR006691">
    <property type="entry name" value="GyrA/parC_rep"/>
</dbReference>
<dbReference type="Proteomes" id="UP000216478">
    <property type="component" value="Unassembled WGS sequence"/>
</dbReference>
<dbReference type="InterPro" id="IPR035516">
    <property type="entry name" value="Gyrase/topoIV_suA_C"/>
</dbReference>
<dbReference type="OrthoDB" id="9806486at2"/>
<dbReference type="GO" id="GO:0009330">
    <property type="term" value="C:DNA topoisomerase type II (double strand cut, ATP-hydrolyzing) complex"/>
    <property type="evidence" value="ECO:0007669"/>
    <property type="project" value="TreeGrafter"/>
</dbReference>
<evidence type="ECO:0000256" key="4">
    <source>
        <dbReference type="ARBA" id="ARBA00023125"/>
    </source>
</evidence>
<dbReference type="GO" id="GO:0005737">
    <property type="term" value="C:cytoplasm"/>
    <property type="evidence" value="ECO:0007669"/>
    <property type="project" value="TreeGrafter"/>
</dbReference>
<reference evidence="10 11" key="1">
    <citation type="submission" date="2017-07" db="EMBL/GenBank/DDBJ databases">
        <title>Phylogenetic study on the rhizospheric bacterium Ochrobactrum sp. A44.</title>
        <authorList>
            <person name="Krzyzanowska D.M."/>
            <person name="Ossowicki A."/>
            <person name="Rajewska M."/>
            <person name="Maciag T."/>
            <person name="Kaczynski Z."/>
            <person name="Czerwicka M."/>
            <person name="Jafra S."/>
        </authorList>
    </citation>
    <scope>NUCLEOTIDE SEQUENCE [LARGE SCALE GENOMIC DNA]</scope>
    <source>
        <strain evidence="10 11">OgA9a</strain>
    </source>
</reference>
<dbReference type="EC" id="5.6.2.2" evidence="7"/>
<feature type="domain" description="Topo IIA-type catalytic" evidence="9">
    <location>
        <begin position="41"/>
        <end position="527"/>
    </location>
</feature>
<dbReference type="GO" id="GO:0007059">
    <property type="term" value="P:chromosome segregation"/>
    <property type="evidence" value="ECO:0007669"/>
    <property type="project" value="UniProtKB-UniRule"/>
</dbReference>
<keyword evidence="4 7" id="KW-0238">DNA-binding</keyword>
<dbReference type="SMART" id="SM00434">
    <property type="entry name" value="TOP4c"/>
    <property type="match status" value="1"/>
</dbReference>
<dbReference type="HAMAP" id="MF_00936">
    <property type="entry name" value="ParC_type1"/>
    <property type="match status" value="1"/>
</dbReference>
<dbReference type="Gene3D" id="3.30.1360.40">
    <property type="match status" value="1"/>
</dbReference>
<keyword evidence="11" id="KW-1185">Reference proteome</keyword>
<comment type="caution">
    <text evidence="10">The sequence shown here is derived from an EMBL/GenBank/DDBJ whole genome shotgun (WGS) entry which is preliminary data.</text>
</comment>
<dbReference type="PANTHER" id="PTHR43493:SF1">
    <property type="entry name" value="DNA TOPOISOMERASE 4 SUBUNIT A"/>
    <property type="match status" value="1"/>
</dbReference>
<dbReference type="GO" id="GO:0005694">
    <property type="term" value="C:chromosome"/>
    <property type="evidence" value="ECO:0007669"/>
    <property type="project" value="InterPro"/>
</dbReference>
<sequence>MGKSLIPPGDGEEHIERVDLKSALEERYLAYALSTIMHRALPDVRDGLKPVHRRIMHAMRLLRLNPDQAYAKCARIVGDVMGKFHPHGDASIYDALVRLAQDFAVRYPLVDGQGNFGNIDGDNAAAMRYTEARMTEVATLLLEGITENAIDFRPTYNEEDEEPIVLPGAFPNLLANGSAGIAVGMATNIPPHNVAELCSSALYLINHPEATVEELVTSPEQWEELRKEAESDPAALLKCKVRGPDFPTGGILVEDHANIVEAYRTGRGSFRARARWHKEEGNRGTWVIVVTEIPYQVQKSRLIEKIAELLLAKKLPLLDDIRDESAEDIRIVLEPKNRTVDPELLMESLFKLTELENRVSLNMNVLSHGKVPNVLSLGCVLKEWLEHRKEVLVRRSEYRLAEIEKRLEILGGFLKAYLNLDEVIRIIREEDEPKQELMRFFDLTDNQAEAILNMRLRSLRKLEEFEIRKEFDGLTAEKADLEGLLASGTRQWKKISTEIKAVREKFGPETKLGKRRSTFADAPSHDLEDIHQAMIEREPVTIVVSEKGWLRAMKGHLADFSTLAFKEGDKLKLAFHAETTDKLLFFTTGGKFFTIGANTLPGGRGHGEPIRILVDMENDQDILTAFVHDPQAKLLLVSHEGNGFIVSENEAVANTRKGKQVMNVKAPDEAKLCQRISGDHIAVVGENRKMVVFPLSDIPEMTRGKGVRLQKYKDGGVSDVRTFAIGDGLSWQDSADRTFNRSKEELVEWIAARASAGRLVPKGFPRSGKF</sequence>
<evidence type="ECO:0000256" key="5">
    <source>
        <dbReference type="ARBA" id="ARBA00023136"/>
    </source>
</evidence>
<dbReference type="GO" id="GO:0006265">
    <property type="term" value="P:DNA topological change"/>
    <property type="evidence" value="ECO:0007669"/>
    <property type="project" value="UniProtKB-UniRule"/>
</dbReference>
<dbReference type="GO" id="GO:0005524">
    <property type="term" value="F:ATP binding"/>
    <property type="evidence" value="ECO:0007669"/>
    <property type="project" value="InterPro"/>
</dbReference>
<feature type="active site" description="O-(5'-phospho-DNA)-tyrosine intermediate" evidence="7 8">
    <location>
        <position position="129"/>
    </location>
</feature>
<keyword evidence="6 7" id="KW-0413">Isomerase</keyword>
<dbReference type="InterPro" id="IPR050220">
    <property type="entry name" value="Type_II_DNA_Topoisomerases"/>
</dbReference>
<dbReference type="InterPro" id="IPR013757">
    <property type="entry name" value="Topo_IIA_A_a_sf"/>
</dbReference>
<feature type="site" description="Interaction with DNA" evidence="7">
    <location>
        <position position="49"/>
    </location>
</feature>
<feature type="site" description="Interaction with DNA" evidence="7">
    <location>
        <position position="85"/>
    </location>
</feature>
<keyword evidence="3 7" id="KW-0799">Topoisomerase</keyword>
<evidence type="ECO:0000256" key="7">
    <source>
        <dbReference type="HAMAP-Rule" id="MF_00936"/>
    </source>
</evidence>
<dbReference type="InterPro" id="IPR002205">
    <property type="entry name" value="Topo_IIA_dom_A"/>
</dbReference>
<evidence type="ECO:0000256" key="2">
    <source>
        <dbReference type="ARBA" id="ARBA00022475"/>
    </source>
</evidence>
<keyword evidence="2 7" id="KW-1003">Cell membrane</keyword>
<evidence type="ECO:0000256" key="1">
    <source>
        <dbReference type="ARBA" id="ARBA00000185"/>
    </source>
</evidence>
<gene>
    <name evidence="7 10" type="primary">parC</name>
    <name evidence="10" type="ORF">CEV33_2686</name>
</gene>
<dbReference type="GO" id="GO:0003918">
    <property type="term" value="F:DNA topoisomerase type II (double strand cut, ATP-hydrolyzing) activity"/>
    <property type="evidence" value="ECO:0007669"/>
    <property type="project" value="UniProtKB-UniRule"/>
</dbReference>
<organism evidence="10 11">
    <name type="scientific">Brucella grignonensis</name>
    <dbReference type="NCBI Taxonomy" id="94627"/>
    <lineage>
        <taxon>Bacteria</taxon>
        <taxon>Pseudomonadati</taxon>
        <taxon>Pseudomonadota</taxon>
        <taxon>Alphaproteobacteria</taxon>
        <taxon>Hyphomicrobiales</taxon>
        <taxon>Brucellaceae</taxon>
        <taxon>Brucella/Ochrobactrum group</taxon>
        <taxon>Brucella</taxon>
    </lineage>
</organism>
<evidence type="ECO:0000256" key="6">
    <source>
        <dbReference type="ARBA" id="ARBA00023235"/>
    </source>
</evidence>
<evidence type="ECO:0000256" key="8">
    <source>
        <dbReference type="PROSITE-ProRule" id="PRU01384"/>
    </source>
</evidence>
<dbReference type="CDD" id="cd00187">
    <property type="entry name" value="TOP4c"/>
    <property type="match status" value="1"/>
</dbReference>
<evidence type="ECO:0000256" key="3">
    <source>
        <dbReference type="ARBA" id="ARBA00023029"/>
    </source>
</evidence>
<dbReference type="NCBIfam" id="NF004044">
    <property type="entry name" value="PRK05561.1"/>
    <property type="match status" value="1"/>
</dbReference>
<dbReference type="SUPFAM" id="SSF56719">
    <property type="entry name" value="Type II DNA topoisomerase"/>
    <property type="match status" value="1"/>
</dbReference>
<feature type="site" description="Interaction with DNA" evidence="7">
    <location>
        <position position="87"/>
    </location>
</feature>
<accession>A0A256F288</accession>